<dbReference type="PANTHER" id="PTHR13211">
    <property type="entry name" value="TELOMERASE CAJAL BODY PROTEIN 1"/>
    <property type="match status" value="1"/>
</dbReference>
<protein>
    <recommendedName>
        <fullName evidence="4">Anaphase-promoting complex subunit 4 WD40 domain-containing protein</fullName>
    </recommendedName>
</protein>
<dbReference type="eggNOG" id="KOG2919">
    <property type="taxonomic scope" value="Eukaryota"/>
</dbReference>
<dbReference type="InterPro" id="IPR051150">
    <property type="entry name" value="SWT21/TCAB1_mRNA_Telomere"/>
</dbReference>
<dbReference type="SMART" id="SM00320">
    <property type="entry name" value="WD40"/>
    <property type="match status" value="5"/>
</dbReference>
<dbReference type="PANTHER" id="PTHR13211:SF0">
    <property type="entry name" value="TELOMERASE CAJAL BODY PROTEIN 1"/>
    <property type="match status" value="1"/>
</dbReference>
<comment type="caution">
    <text evidence="2">The sequence shown here is derived from an EMBL/GenBank/DDBJ whole genome shotgun (WGS) entry which is preliminary data.</text>
</comment>
<feature type="region of interest" description="Disordered" evidence="1">
    <location>
        <begin position="205"/>
        <end position="227"/>
    </location>
</feature>
<dbReference type="InterPro" id="IPR001680">
    <property type="entry name" value="WD40_rpt"/>
</dbReference>
<keyword evidence="3" id="KW-1185">Reference proteome</keyword>
<feature type="compositionally biased region" description="Basic and acidic residues" evidence="1">
    <location>
        <begin position="422"/>
        <end position="434"/>
    </location>
</feature>
<dbReference type="Gene3D" id="2.130.10.10">
    <property type="entry name" value="YVTN repeat-like/Quinoprotein amine dehydrogenase"/>
    <property type="match status" value="1"/>
</dbReference>
<evidence type="ECO:0000313" key="2">
    <source>
        <dbReference type="EMBL" id="EPS43356.1"/>
    </source>
</evidence>
<evidence type="ECO:0008006" key="4">
    <source>
        <dbReference type="Google" id="ProtNLM"/>
    </source>
</evidence>
<gene>
    <name evidence="2" type="ORF">H072_2624</name>
</gene>
<dbReference type="InterPro" id="IPR015943">
    <property type="entry name" value="WD40/YVTN_repeat-like_dom_sf"/>
</dbReference>
<feature type="region of interest" description="Disordered" evidence="1">
    <location>
        <begin position="419"/>
        <end position="463"/>
    </location>
</feature>
<reference evidence="2 3" key="1">
    <citation type="journal article" date="2013" name="PLoS Genet.">
        <title>Genomic mechanisms accounting for the adaptation to parasitism in nematode-trapping fungi.</title>
        <authorList>
            <person name="Meerupati T."/>
            <person name="Andersson K.M."/>
            <person name="Friman E."/>
            <person name="Kumar D."/>
            <person name="Tunlid A."/>
            <person name="Ahren D."/>
        </authorList>
    </citation>
    <scope>NUCLEOTIDE SEQUENCE [LARGE SCALE GENOMIC DNA]</scope>
    <source>
        <strain evidence="2 3">CBS 200.50</strain>
    </source>
</reference>
<proteinExistence type="predicted"/>
<evidence type="ECO:0000313" key="3">
    <source>
        <dbReference type="Proteomes" id="UP000015100"/>
    </source>
</evidence>
<dbReference type="Pfam" id="PF00400">
    <property type="entry name" value="WD40"/>
    <property type="match status" value="1"/>
</dbReference>
<evidence type="ECO:0000256" key="1">
    <source>
        <dbReference type="SAM" id="MobiDB-lite"/>
    </source>
</evidence>
<accession>S8AQN5</accession>
<reference evidence="3" key="2">
    <citation type="submission" date="2013-04" db="EMBL/GenBank/DDBJ databases">
        <title>Genomic mechanisms accounting for the adaptation to parasitism in nematode-trapping fungi.</title>
        <authorList>
            <person name="Ahren D.G."/>
        </authorList>
    </citation>
    <scope>NUCLEOTIDE SEQUENCE [LARGE SCALE GENOMIC DNA]</scope>
    <source>
        <strain evidence="3">CBS 200.50</strain>
    </source>
</reference>
<dbReference type="Proteomes" id="UP000015100">
    <property type="component" value="Unassembled WGS sequence"/>
</dbReference>
<dbReference type="InterPro" id="IPR036322">
    <property type="entry name" value="WD40_repeat_dom_sf"/>
</dbReference>
<feature type="compositionally biased region" description="Acidic residues" evidence="1">
    <location>
        <begin position="438"/>
        <end position="453"/>
    </location>
</feature>
<dbReference type="OMA" id="IRTWILP"/>
<dbReference type="AlphaFoldDB" id="S8AQN5"/>
<dbReference type="HOGENOM" id="CLU_022731_0_1_1"/>
<dbReference type="STRING" id="1284197.S8AQN5"/>
<organism evidence="2 3">
    <name type="scientific">Dactylellina haptotyla (strain CBS 200.50)</name>
    <name type="common">Nematode-trapping fungus</name>
    <name type="synonym">Monacrosporium haptotylum</name>
    <dbReference type="NCBI Taxonomy" id="1284197"/>
    <lineage>
        <taxon>Eukaryota</taxon>
        <taxon>Fungi</taxon>
        <taxon>Dikarya</taxon>
        <taxon>Ascomycota</taxon>
        <taxon>Pezizomycotina</taxon>
        <taxon>Orbiliomycetes</taxon>
        <taxon>Orbiliales</taxon>
        <taxon>Orbiliaceae</taxon>
        <taxon>Dactylellina</taxon>
    </lineage>
</organism>
<dbReference type="EMBL" id="AQGS01000079">
    <property type="protein sequence ID" value="EPS43356.1"/>
    <property type="molecule type" value="Genomic_DNA"/>
</dbReference>
<sequence length="463" mass="49883">MSETTEVVPKKGLPRLVASTGDIYQTAITESHAREEAALNGSIGNGLNYRTIIGPKSNQPNSNIFRSAEWTSDGTTLVAVTEDNCVRTFIVPPDLLTSPDPQTLLPYSISPLPTTPYCISPYPFFSLSDPSTTLFLTSLHSQPIHLRSLLYPHIAATYPLIHPTTEKYLVPNSLTWTPTGTHFLAGTDSQIHLFDVSRVNSGPMETFTTGKKRKSKSSTTPTFSSSSVDFRNGSNSSVRSIISTLAIHPVTNNLAAGTYSRRVLLYSSPYQDGELYSVINLNSLPDRFKSTARGNGITSISFADGLGNRIIIAERKSEVVYCYDLRYTSEPWAVLTGRKAATNQKLGVSFAPVYGDRTNVVLAGGTDGIVNIWEPFASSGSVGDGGESNIFIKPVDSFSAANDPVTSVAVHASGAVVATSSGERKSLKSGHPETQDSGTDEDDDKGDTPEDSLWDNGVRVWTV</sequence>
<dbReference type="OrthoDB" id="239865at2759"/>
<dbReference type="SUPFAM" id="SSF50978">
    <property type="entry name" value="WD40 repeat-like"/>
    <property type="match status" value="1"/>
</dbReference>
<feature type="compositionally biased region" description="Low complexity" evidence="1">
    <location>
        <begin position="217"/>
        <end position="227"/>
    </location>
</feature>
<name>S8AQN5_DACHA</name>